<dbReference type="AlphaFoldDB" id="A0AB34PZ90"/>
<dbReference type="GO" id="GO:0005759">
    <property type="term" value="C:mitochondrial matrix"/>
    <property type="evidence" value="ECO:0007669"/>
    <property type="project" value="TreeGrafter"/>
</dbReference>
<dbReference type="GO" id="GO:0033615">
    <property type="term" value="P:mitochondrial proton-transporting ATP synthase complex assembly"/>
    <property type="evidence" value="ECO:0007669"/>
    <property type="project" value="InterPro"/>
</dbReference>
<gene>
    <name evidence="1" type="ORF">MG3_00975</name>
</gene>
<sequence>MSIFTKQFPNLKQLQKNITQELLKYENSTARSLSKAELEKTRTYYNYLKKVKLSKGEISAIKDIDTKLADLSKDKFQHQAELQNKNSLNGITENITNEKLPHEYKLNNLNNVHQYLKNQREYFELLTRYNPGLLMSQADNVSKTANKVGLEVPN</sequence>
<comment type="caution">
    <text evidence="1">The sequence shown here is derived from an EMBL/GenBank/DDBJ whole genome shotgun (WGS) entry which is preliminary data.</text>
</comment>
<dbReference type="EMBL" id="AJIX01000008">
    <property type="protein sequence ID" value="KGR17066.1"/>
    <property type="molecule type" value="Genomic_DNA"/>
</dbReference>
<reference evidence="1 2" key="1">
    <citation type="submission" date="2013-12" db="EMBL/GenBank/DDBJ databases">
        <title>The Genome Sequence of Candida albicans P78048.</title>
        <authorList>
            <consortium name="The Broad Institute Genome Sequencing Platform"/>
            <consortium name="The Broad Institute Genome Sequencing Center for Infectious Disease"/>
            <person name="Cuomo C."/>
            <person name="Bennett R."/>
            <person name="Hirakawa M."/>
            <person name="Noverr M."/>
            <person name="Mitchell A."/>
            <person name="Young S.K."/>
            <person name="Zeng Q."/>
            <person name="Gargeya S."/>
            <person name="Fitzgerald M."/>
            <person name="Abouelleil A."/>
            <person name="Alvarado L."/>
            <person name="Berlin A.M."/>
            <person name="Chapman S.B."/>
            <person name="Dewar J."/>
            <person name="Goldberg J."/>
            <person name="Griggs A."/>
            <person name="Gujja S."/>
            <person name="Hansen M."/>
            <person name="Howarth C."/>
            <person name="Imamovic A."/>
            <person name="Larimer J."/>
            <person name="McCowan C."/>
            <person name="Murphy C."/>
            <person name="Pearson M."/>
            <person name="Priest M."/>
            <person name="Roberts A."/>
            <person name="Saif S."/>
            <person name="Shea T."/>
            <person name="Sykes S."/>
            <person name="Wortman J."/>
            <person name="Nusbaum C."/>
            <person name="Birren B."/>
        </authorList>
    </citation>
    <scope>NUCLEOTIDE SEQUENCE [LARGE SCALE GENOMIC DNA]</scope>
    <source>
        <strain evidence="1 2">P78048</strain>
    </source>
</reference>
<protein>
    <recommendedName>
        <fullName evidence="3">ATP synthase assembly factor FMC1, mitochondrial</fullName>
    </recommendedName>
</protein>
<accession>A0AB34PZ90</accession>
<evidence type="ECO:0000313" key="2">
    <source>
        <dbReference type="Proteomes" id="UP000030161"/>
    </source>
</evidence>
<dbReference type="PANTHER" id="PTHR28015">
    <property type="entry name" value="ATP SYNTHASE ASSEMBLY FACTOR FMC1, MITOCHONDRIAL"/>
    <property type="match status" value="1"/>
</dbReference>
<dbReference type="Proteomes" id="UP000030161">
    <property type="component" value="Unassembled WGS sequence"/>
</dbReference>
<name>A0AB34PZ90_CANAX</name>
<evidence type="ECO:0000313" key="1">
    <source>
        <dbReference type="EMBL" id="KGR17066.1"/>
    </source>
</evidence>
<organism evidence="1 2">
    <name type="scientific">Candida albicans P78048</name>
    <dbReference type="NCBI Taxonomy" id="1094989"/>
    <lineage>
        <taxon>Eukaryota</taxon>
        <taxon>Fungi</taxon>
        <taxon>Dikarya</taxon>
        <taxon>Ascomycota</taxon>
        <taxon>Saccharomycotina</taxon>
        <taxon>Pichiomycetes</taxon>
        <taxon>Debaryomycetaceae</taxon>
        <taxon>Candida/Lodderomyces clade</taxon>
        <taxon>Candida</taxon>
    </lineage>
</organism>
<dbReference type="InterPro" id="IPR039196">
    <property type="entry name" value="Fmc1"/>
</dbReference>
<evidence type="ECO:0008006" key="3">
    <source>
        <dbReference type="Google" id="ProtNLM"/>
    </source>
</evidence>
<dbReference type="Pfam" id="PF13233">
    <property type="entry name" value="Complex1_LYR_2"/>
    <property type="match status" value="1"/>
</dbReference>
<dbReference type="SMR" id="A0AB34PZ90"/>
<dbReference type="PANTHER" id="PTHR28015:SF1">
    <property type="entry name" value="ATP SYNTHASE ASSEMBLY FACTOR FMC1, MITOCHONDRIAL"/>
    <property type="match status" value="1"/>
</dbReference>
<proteinExistence type="predicted"/>